<accession>A0A1Y2A383</accession>
<dbReference type="STRING" id="1231657.A0A1Y2A383"/>
<dbReference type="GO" id="GO:0047884">
    <property type="term" value="F:FAD diphosphatase activity"/>
    <property type="evidence" value="ECO:0007669"/>
    <property type="project" value="TreeGrafter"/>
</dbReference>
<dbReference type="InterPro" id="IPR001453">
    <property type="entry name" value="MoaB/Mog_dom"/>
</dbReference>
<evidence type="ECO:0000313" key="4">
    <source>
        <dbReference type="Proteomes" id="UP000193144"/>
    </source>
</evidence>
<name>A0A1Y2A383_9PLEO</name>
<feature type="region of interest" description="Disordered" evidence="1">
    <location>
        <begin position="275"/>
        <end position="298"/>
    </location>
</feature>
<organism evidence="3 4">
    <name type="scientific">Clohesyomyces aquaticus</name>
    <dbReference type="NCBI Taxonomy" id="1231657"/>
    <lineage>
        <taxon>Eukaryota</taxon>
        <taxon>Fungi</taxon>
        <taxon>Dikarya</taxon>
        <taxon>Ascomycota</taxon>
        <taxon>Pezizomycotina</taxon>
        <taxon>Dothideomycetes</taxon>
        <taxon>Pleosporomycetidae</taxon>
        <taxon>Pleosporales</taxon>
        <taxon>Lindgomycetaceae</taxon>
        <taxon>Clohesyomyces</taxon>
    </lineage>
</organism>
<gene>
    <name evidence="3" type="ORF">BCR34DRAFT_475700</name>
</gene>
<dbReference type="InterPro" id="IPR036425">
    <property type="entry name" value="MoaB/Mog-like_dom_sf"/>
</dbReference>
<protein>
    <submittedName>
        <fullName evidence="3">MoaB/Mog domain-containing protein</fullName>
    </submittedName>
</protein>
<evidence type="ECO:0000313" key="3">
    <source>
        <dbReference type="EMBL" id="ORY16767.1"/>
    </source>
</evidence>
<feature type="compositionally biased region" description="Acidic residues" evidence="1">
    <location>
        <begin position="280"/>
        <end position="290"/>
    </location>
</feature>
<proteinExistence type="predicted"/>
<evidence type="ECO:0000259" key="2">
    <source>
        <dbReference type="SMART" id="SM00852"/>
    </source>
</evidence>
<dbReference type="Gene3D" id="3.40.980.10">
    <property type="entry name" value="MoaB/Mog-like domain"/>
    <property type="match status" value="1"/>
</dbReference>
<dbReference type="CDD" id="cd00885">
    <property type="entry name" value="cinA"/>
    <property type="match status" value="1"/>
</dbReference>
<reference evidence="3 4" key="1">
    <citation type="submission" date="2016-07" db="EMBL/GenBank/DDBJ databases">
        <title>Pervasive Adenine N6-methylation of Active Genes in Fungi.</title>
        <authorList>
            <consortium name="DOE Joint Genome Institute"/>
            <person name="Mondo S.J."/>
            <person name="Dannebaum R.O."/>
            <person name="Kuo R.C."/>
            <person name="Labutti K."/>
            <person name="Haridas S."/>
            <person name="Kuo A."/>
            <person name="Salamov A."/>
            <person name="Ahrendt S.R."/>
            <person name="Lipzen A."/>
            <person name="Sullivan W."/>
            <person name="Andreopoulos W.B."/>
            <person name="Clum A."/>
            <person name="Lindquist E."/>
            <person name="Daum C."/>
            <person name="Ramamoorthy G.K."/>
            <person name="Gryganskyi A."/>
            <person name="Culley D."/>
            <person name="Magnuson J.K."/>
            <person name="James T.Y."/>
            <person name="O'Malley M.A."/>
            <person name="Stajich J.E."/>
            <person name="Spatafora J.W."/>
            <person name="Visel A."/>
            <person name="Grigoriev I.V."/>
        </authorList>
    </citation>
    <scope>NUCLEOTIDE SEQUENCE [LARGE SCALE GENOMIC DNA]</scope>
    <source>
        <strain evidence="3 4">CBS 115471</strain>
    </source>
</reference>
<feature type="domain" description="MoaB/Mog" evidence="2">
    <location>
        <begin position="17"/>
        <end position="197"/>
    </location>
</feature>
<dbReference type="PANTHER" id="PTHR47675:SF1">
    <property type="entry name" value="MOLYBDOPTERIN BINDING DOMAIN PROTEIN (AFU_ORTHOLOGUE AFUA_5G11210)"/>
    <property type="match status" value="1"/>
</dbReference>
<keyword evidence="4" id="KW-1185">Reference proteome</keyword>
<dbReference type="Proteomes" id="UP000193144">
    <property type="component" value="Unassembled WGS sequence"/>
</dbReference>
<dbReference type="SMART" id="SM00852">
    <property type="entry name" value="MoCF_biosynth"/>
    <property type="match status" value="1"/>
</dbReference>
<dbReference type="Pfam" id="PF00994">
    <property type="entry name" value="MoCF_biosynth"/>
    <property type="match status" value="1"/>
</dbReference>
<dbReference type="OrthoDB" id="448496at2759"/>
<dbReference type="EMBL" id="MCFA01000016">
    <property type="protein sequence ID" value="ORY16767.1"/>
    <property type="molecule type" value="Genomic_DNA"/>
</dbReference>
<dbReference type="PANTHER" id="PTHR47675">
    <property type="entry name" value="MOLYBDOPTERIN BINDING DOMAIN PROTEIN (AFU_ORTHOLOGUE AFUA_5G11210)"/>
    <property type="match status" value="1"/>
</dbReference>
<evidence type="ECO:0000256" key="1">
    <source>
        <dbReference type="SAM" id="MobiDB-lite"/>
    </source>
</evidence>
<dbReference type="GO" id="GO:0042726">
    <property type="term" value="P:flavin-containing compound metabolic process"/>
    <property type="evidence" value="ECO:0007669"/>
    <property type="project" value="TreeGrafter"/>
</dbReference>
<dbReference type="AlphaFoldDB" id="A0A1Y2A383"/>
<comment type="caution">
    <text evidence="3">The sequence shown here is derived from an EMBL/GenBank/DDBJ whole genome shotgun (WGS) entry which is preliminary data.</text>
</comment>
<sequence length="298" mass="32695">MAGSTATQPKGLIHTAACLIIGDEVLGGKTVDTNSAYMAKFCFSLGISLRRIEVISDAEDEIVEAARRMSRNYDFVVTSGGIGPTHDDITYQSIAKAFDLPLKLHEDAFERMKRLSKPHKSQPNFDWNVPSAALTAKKRMVELPLDDSRPYEDQVIFVDDNLWVPISCVNGNIHILPGVPRLFQSLLDGLKPLLLPRLTDPEGKGVHRILFSTPMAESAVAEYLTQLQAKAEPKGVKVGSYPRWGKEHNTVTLVGKDVEYMESLIPEVEEAVQGKRVLVEGEDDSPDADPEAGKLASG</sequence>
<dbReference type="SUPFAM" id="SSF53218">
    <property type="entry name" value="Molybdenum cofactor biosynthesis proteins"/>
    <property type="match status" value="1"/>
</dbReference>